<dbReference type="Proteomes" id="UP001267003">
    <property type="component" value="Unassembled WGS sequence"/>
</dbReference>
<evidence type="ECO:0000313" key="3">
    <source>
        <dbReference type="Proteomes" id="UP001267003"/>
    </source>
</evidence>
<dbReference type="Gene3D" id="1.10.260.40">
    <property type="entry name" value="lambda repressor-like DNA-binding domains"/>
    <property type="match status" value="1"/>
</dbReference>
<dbReference type="CDD" id="cd00093">
    <property type="entry name" value="HTH_XRE"/>
    <property type="match status" value="1"/>
</dbReference>
<sequence length="80" mass="9145">MSYQINLELVKKSRLNKGLTQQQMADMLGLDSKSSYSKRENGDTNFKSNEVPALAEILGLEIDFKNFFSETLRKKKLSVK</sequence>
<accession>A0AAW8VTH9</accession>
<comment type="caution">
    <text evidence="2">The sequence shown here is derived from an EMBL/GenBank/DDBJ whole genome shotgun (WGS) entry which is preliminary data.</text>
</comment>
<dbReference type="SMART" id="SM00530">
    <property type="entry name" value="HTH_XRE"/>
    <property type="match status" value="1"/>
</dbReference>
<dbReference type="PROSITE" id="PS50943">
    <property type="entry name" value="HTH_CROC1"/>
    <property type="match status" value="1"/>
</dbReference>
<name>A0AAW8VTH9_LACPE</name>
<gene>
    <name evidence="2" type="ORF">RI536_01995</name>
</gene>
<dbReference type="GO" id="GO:0003677">
    <property type="term" value="F:DNA binding"/>
    <property type="evidence" value="ECO:0007669"/>
    <property type="project" value="InterPro"/>
</dbReference>
<proteinExistence type="predicted"/>
<dbReference type="Pfam" id="PF01381">
    <property type="entry name" value="HTH_3"/>
    <property type="match status" value="1"/>
</dbReference>
<evidence type="ECO:0000313" key="2">
    <source>
        <dbReference type="EMBL" id="MDT6988877.1"/>
    </source>
</evidence>
<dbReference type="AlphaFoldDB" id="A0AAW8VTH9"/>
<dbReference type="RefSeq" id="WP_209041183.1">
    <property type="nucleotide sequence ID" value="NZ_JAGHKR010000004.1"/>
</dbReference>
<protein>
    <submittedName>
        <fullName evidence="2">Helix-turn-helix transcriptional regulator</fullName>
    </submittedName>
</protein>
<dbReference type="SUPFAM" id="SSF47413">
    <property type="entry name" value="lambda repressor-like DNA-binding domains"/>
    <property type="match status" value="1"/>
</dbReference>
<dbReference type="InterPro" id="IPR001387">
    <property type="entry name" value="Cro/C1-type_HTH"/>
</dbReference>
<organism evidence="2 3">
    <name type="scientific">Lactiplantibacillus pentosus</name>
    <name type="common">Lactobacillus pentosus</name>
    <dbReference type="NCBI Taxonomy" id="1589"/>
    <lineage>
        <taxon>Bacteria</taxon>
        <taxon>Bacillati</taxon>
        <taxon>Bacillota</taxon>
        <taxon>Bacilli</taxon>
        <taxon>Lactobacillales</taxon>
        <taxon>Lactobacillaceae</taxon>
        <taxon>Lactiplantibacillus</taxon>
    </lineage>
</organism>
<dbReference type="InterPro" id="IPR010982">
    <property type="entry name" value="Lambda_DNA-bd_dom_sf"/>
</dbReference>
<evidence type="ECO:0000259" key="1">
    <source>
        <dbReference type="PROSITE" id="PS50943"/>
    </source>
</evidence>
<reference evidence="2" key="1">
    <citation type="submission" date="2023-08" db="EMBL/GenBank/DDBJ databases">
        <authorList>
            <person name="Page C.A."/>
            <person name="Perez-Diaz I.M."/>
        </authorList>
    </citation>
    <scope>NUCLEOTIDE SEQUENCE</scope>
    <source>
        <strain evidence="2">7.8.46</strain>
    </source>
</reference>
<dbReference type="EMBL" id="JAVLAQ010000001">
    <property type="protein sequence ID" value="MDT6988877.1"/>
    <property type="molecule type" value="Genomic_DNA"/>
</dbReference>
<feature type="domain" description="HTH cro/C1-type" evidence="1">
    <location>
        <begin position="10"/>
        <end position="65"/>
    </location>
</feature>